<sequence>MESEQSERLGGGGEEESSGSDTLSESETLERRLLFEQIQCRSSRFVCLKRAKNSKTGERSDEIKVVREEGENEEDEMIFLNVNE</sequence>
<evidence type="ECO:0000313" key="2">
    <source>
        <dbReference type="EMBL" id="TRY77492.1"/>
    </source>
</evidence>
<dbReference type="EMBL" id="SRMA01026686">
    <property type="protein sequence ID" value="TRY77492.1"/>
    <property type="molecule type" value="Genomic_DNA"/>
</dbReference>
<comment type="caution">
    <text evidence="2">The sequence shown here is derived from an EMBL/GenBank/DDBJ whole genome shotgun (WGS) entry which is preliminary data.</text>
</comment>
<keyword evidence="3" id="KW-1185">Reference proteome</keyword>
<organism evidence="2 3">
    <name type="scientific">Danionella cerebrum</name>
    <dbReference type="NCBI Taxonomy" id="2873325"/>
    <lineage>
        <taxon>Eukaryota</taxon>
        <taxon>Metazoa</taxon>
        <taxon>Chordata</taxon>
        <taxon>Craniata</taxon>
        <taxon>Vertebrata</taxon>
        <taxon>Euteleostomi</taxon>
        <taxon>Actinopterygii</taxon>
        <taxon>Neopterygii</taxon>
        <taxon>Teleostei</taxon>
        <taxon>Ostariophysi</taxon>
        <taxon>Cypriniformes</taxon>
        <taxon>Danionidae</taxon>
        <taxon>Danioninae</taxon>
        <taxon>Danionella</taxon>
    </lineage>
</organism>
<dbReference type="Proteomes" id="UP000316079">
    <property type="component" value="Unassembled WGS sequence"/>
</dbReference>
<proteinExistence type="predicted"/>
<protein>
    <submittedName>
        <fullName evidence="2">Uncharacterized protein</fullName>
    </submittedName>
</protein>
<feature type="region of interest" description="Disordered" evidence="1">
    <location>
        <begin position="1"/>
        <end position="28"/>
    </location>
</feature>
<accession>A0A553PII6</accession>
<reference evidence="2 3" key="1">
    <citation type="journal article" date="2019" name="Sci. Data">
        <title>Hybrid genome assembly and annotation of Danionella translucida.</title>
        <authorList>
            <person name="Kadobianskyi M."/>
            <person name="Schulze L."/>
            <person name="Schuelke M."/>
            <person name="Judkewitz B."/>
        </authorList>
    </citation>
    <scope>NUCLEOTIDE SEQUENCE [LARGE SCALE GENOMIC DNA]</scope>
    <source>
        <strain evidence="2 3">Bolton</strain>
    </source>
</reference>
<name>A0A553PII6_9TELE</name>
<gene>
    <name evidence="2" type="ORF">DNTS_025270</name>
</gene>
<dbReference type="AlphaFoldDB" id="A0A553PII6"/>
<evidence type="ECO:0000313" key="3">
    <source>
        <dbReference type="Proteomes" id="UP000316079"/>
    </source>
</evidence>
<evidence type="ECO:0000256" key="1">
    <source>
        <dbReference type="SAM" id="MobiDB-lite"/>
    </source>
</evidence>